<sequence>MSIFRRSFDEQGDHVVEEMSLLRSEFGQELRSGLSELRSMNADLRQHLGSSLESGLQDLRDELRELRRELNDAHKTITEARRESEALRLELETARRVAAEQRTVAFSGTADAANPPSSASGSESRPLTESSPSASEAETKSDQFEERHAPDRTSDAEWTLDAVLEKAAGVSAADLICHRDAWAFIVEQGARNAHFRVPGLATNGDDDEQTKVTISGRTLIAILSALHAAQDLHATSREDRALASTYYRRIAGVITEALPSQGDAARTRIVIDDRS</sequence>
<protein>
    <submittedName>
        <fullName evidence="3">Uncharacterized protein</fullName>
    </submittedName>
</protein>
<organism evidence="3 4">
    <name type="scientific">Streptomyces bambusae</name>
    <dbReference type="NCBI Taxonomy" id="1550616"/>
    <lineage>
        <taxon>Bacteria</taxon>
        <taxon>Bacillati</taxon>
        <taxon>Actinomycetota</taxon>
        <taxon>Actinomycetes</taxon>
        <taxon>Kitasatosporales</taxon>
        <taxon>Streptomycetaceae</taxon>
        <taxon>Streptomyces</taxon>
    </lineage>
</organism>
<feature type="compositionally biased region" description="Polar residues" evidence="2">
    <location>
        <begin position="115"/>
        <end position="127"/>
    </location>
</feature>
<dbReference type="EMBL" id="WTFF01000055">
    <property type="protein sequence ID" value="MBW5482360.1"/>
    <property type="molecule type" value="Genomic_DNA"/>
</dbReference>
<evidence type="ECO:0000313" key="4">
    <source>
        <dbReference type="Proteomes" id="UP000812013"/>
    </source>
</evidence>
<dbReference type="Proteomes" id="UP000812013">
    <property type="component" value="Unassembled WGS sequence"/>
</dbReference>
<accession>A0ABS6Z6P3</accession>
<feature type="compositionally biased region" description="Basic and acidic residues" evidence="2">
    <location>
        <begin position="137"/>
        <end position="154"/>
    </location>
</feature>
<evidence type="ECO:0000256" key="1">
    <source>
        <dbReference type="SAM" id="Coils"/>
    </source>
</evidence>
<evidence type="ECO:0000313" key="3">
    <source>
        <dbReference type="EMBL" id="MBW5482360.1"/>
    </source>
</evidence>
<reference evidence="3 4" key="1">
    <citation type="submission" date="2019-12" db="EMBL/GenBank/DDBJ databases">
        <title>Genome sequence of Streptomyces bambusae.</title>
        <authorList>
            <person name="Bansal K."/>
            <person name="Choksket S."/>
            <person name="Korpole S."/>
            <person name="Patil P.B."/>
        </authorList>
    </citation>
    <scope>NUCLEOTIDE SEQUENCE [LARGE SCALE GENOMIC DNA]</scope>
    <source>
        <strain evidence="3 4">SK60</strain>
    </source>
</reference>
<gene>
    <name evidence="3" type="ORF">GPJ59_10805</name>
</gene>
<dbReference type="RefSeq" id="WP_219666432.1">
    <property type="nucleotide sequence ID" value="NZ_WTFF01000055.1"/>
</dbReference>
<feature type="region of interest" description="Disordered" evidence="2">
    <location>
        <begin position="103"/>
        <end position="154"/>
    </location>
</feature>
<feature type="coiled-coil region" evidence="1">
    <location>
        <begin position="49"/>
        <end position="97"/>
    </location>
</feature>
<proteinExistence type="predicted"/>
<keyword evidence="1" id="KW-0175">Coiled coil</keyword>
<keyword evidence="4" id="KW-1185">Reference proteome</keyword>
<name>A0ABS6Z6P3_9ACTN</name>
<evidence type="ECO:0000256" key="2">
    <source>
        <dbReference type="SAM" id="MobiDB-lite"/>
    </source>
</evidence>
<comment type="caution">
    <text evidence="3">The sequence shown here is derived from an EMBL/GenBank/DDBJ whole genome shotgun (WGS) entry which is preliminary data.</text>
</comment>